<protein>
    <submittedName>
        <fullName evidence="1">Uncharacterized protein</fullName>
    </submittedName>
</protein>
<dbReference type="Proteomes" id="UP000886998">
    <property type="component" value="Unassembled WGS sequence"/>
</dbReference>
<evidence type="ECO:0000313" key="2">
    <source>
        <dbReference type="Proteomes" id="UP000886998"/>
    </source>
</evidence>
<organism evidence="1 2">
    <name type="scientific">Trichonephila inaurata madagascariensis</name>
    <dbReference type="NCBI Taxonomy" id="2747483"/>
    <lineage>
        <taxon>Eukaryota</taxon>
        <taxon>Metazoa</taxon>
        <taxon>Ecdysozoa</taxon>
        <taxon>Arthropoda</taxon>
        <taxon>Chelicerata</taxon>
        <taxon>Arachnida</taxon>
        <taxon>Araneae</taxon>
        <taxon>Araneomorphae</taxon>
        <taxon>Entelegynae</taxon>
        <taxon>Araneoidea</taxon>
        <taxon>Nephilidae</taxon>
        <taxon>Trichonephila</taxon>
        <taxon>Trichonephila inaurata</taxon>
    </lineage>
</organism>
<gene>
    <name evidence="1" type="ORF">TNIN_145151</name>
</gene>
<sequence length="86" mass="9953">MFIPPSVFHPMLTSLETNKRISWLKRAVMILHLSLQLSPTLNIKLVKSEILRECKTPPNHHWYENKHPGSSFLLKCGRASQMESLD</sequence>
<proteinExistence type="predicted"/>
<name>A0A8X6YDU0_9ARAC</name>
<dbReference type="AlphaFoldDB" id="A0A8X6YDU0"/>
<keyword evidence="2" id="KW-1185">Reference proteome</keyword>
<evidence type="ECO:0000313" key="1">
    <source>
        <dbReference type="EMBL" id="GFY68833.1"/>
    </source>
</evidence>
<reference evidence="1" key="1">
    <citation type="submission" date="2020-08" db="EMBL/GenBank/DDBJ databases">
        <title>Multicomponent nature underlies the extraordinary mechanical properties of spider dragline silk.</title>
        <authorList>
            <person name="Kono N."/>
            <person name="Nakamura H."/>
            <person name="Mori M."/>
            <person name="Yoshida Y."/>
            <person name="Ohtoshi R."/>
            <person name="Malay A.D."/>
            <person name="Moran D.A.P."/>
            <person name="Tomita M."/>
            <person name="Numata K."/>
            <person name="Arakawa K."/>
        </authorList>
    </citation>
    <scope>NUCLEOTIDE SEQUENCE</scope>
</reference>
<comment type="caution">
    <text evidence="1">The sequence shown here is derived from an EMBL/GenBank/DDBJ whole genome shotgun (WGS) entry which is preliminary data.</text>
</comment>
<accession>A0A8X6YDU0</accession>
<dbReference type="EMBL" id="BMAV01017286">
    <property type="protein sequence ID" value="GFY68833.1"/>
    <property type="molecule type" value="Genomic_DNA"/>
</dbReference>